<evidence type="ECO:0000259" key="1">
    <source>
        <dbReference type="Pfam" id="PF04149"/>
    </source>
</evidence>
<dbReference type="InterPro" id="IPR007278">
    <property type="entry name" value="DUF397"/>
</dbReference>
<comment type="caution">
    <text evidence="2">The sequence shown here is derived from an EMBL/GenBank/DDBJ whole genome shotgun (WGS) entry which is preliminary data.</text>
</comment>
<feature type="domain" description="DUF397" evidence="1">
    <location>
        <begin position="7"/>
        <end position="58"/>
    </location>
</feature>
<evidence type="ECO:0000313" key="3">
    <source>
        <dbReference type="Proteomes" id="UP000438448"/>
    </source>
</evidence>
<organism evidence="2 3">
    <name type="scientific">Nocardia macrotermitis</name>
    <dbReference type="NCBI Taxonomy" id="2585198"/>
    <lineage>
        <taxon>Bacteria</taxon>
        <taxon>Bacillati</taxon>
        <taxon>Actinomycetota</taxon>
        <taxon>Actinomycetes</taxon>
        <taxon>Mycobacteriales</taxon>
        <taxon>Nocardiaceae</taxon>
        <taxon>Nocardia</taxon>
    </lineage>
</organism>
<sequence>MNNTDPTWRVSTFSDNGTCVEVALAPDGGALVRNSNAREAGTLAFTQAEMAAWIKGIKAGEFDDWS</sequence>
<dbReference type="Pfam" id="PF04149">
    <property type="entry name" value="DUF397"/>
    <property type="match status" value="1"/>
</dbReference>
<dbReference type="EMBL" id="WEGK01000007">
    <property type="protein sequence ID" value="MQY20470.1"/>
    <property type="molecule type" value="Genomic_DNA"/>
</dbReference>
<gene>
    <name evidence="2" type="ORF">NRB20_35750</name>
</gene>
<dbReference type="Proteomes" id="UP000438448">
    <property type="component" value="Unassembled WGS sequence"/>
</dbReference>
<keyword evidence="3" id="KW-1185">Reference proteome</keyword>
<proteinExistence type="predicted"/>
<protein>
    <recommendedName>
        <fullName evidence="1">DUF397 domain-containing protein</fullName>
    </recommendedName>
</protein>
<reference evidence="2 3" key="1">
    <citation type="submission" date="2019-10" db="EMBL/GenBank/DDBJ databases">
        <title>Nocardia macrotermitis sp. nov. and Nocardia aurantia sp. nov., isolated from the gut of fungus growing-termite Macrotermes natalensis.</title>
        <authorList>
            <person name="Benndorf R."/>
            <person name="Schwitalla J."/>
            <person name="Martin K."/>
            <person name="De Beer W."/>
            <person name="Kaster A.-K."/>
            <person name="Vollmers J."/>
            <person name="Poulsen M."/>
            <person name="Beemelmanns C."/>
        </authorList>
    </citation>
    <scope>NUCLEOTIDE SEQUENCE [LARGE SCALE GENOMIC DNA]</scope>
    <source>
        <strain evidence="2 3">RB20</strain>
    </source>
</reference>
<dbReference type="AlphaFoldDB" id="A0A7K0D417"/>
<evidence type="ECO:0000313" key="2">
    <source>
        <dbReference type="EMBL" id="MQY20470.1"/>
    </source>
</evidence>
<name>A0A7K0D417_9NOCA</name>
<dbReference type="RefSeq" id="WP_153411242.1">
    <property type="nucleotide sequence ID" value="NZ_WEGK01000007.1"/>
</dbReference>
<accession>A0A7K0D417</accession>
<dbReference type="OrthoDB" id="4558943at2"/>